<dbReference type="RefSeq" id="WP_115482728.1">
    <property type="nucleotide sequence ID" value="NZ_QRCT01000049.1"/>
</dbReference>
<dbReference type="OrthoDB" id="9816138at2"/>
<keyword evidence="3" id="KW-1185">Reference proteome</keyword>
<keyword evidence="1" id="KW-0812">Transmembrane</keyword>
<evidence type="ECO:0000313" key="2">
    <source>
        <dbReference type="EMBL" id="RDU22318.1"/>
    </source>
</evidence>
<keyword evidence="1" id="KW-1133">Transmembrane helix</keyword>
<feature type="transmembrane region" description="Helical" evidence="1">
    <location>
        <begin position="235"/>
        <end position="254"/>
    </location>
</feature>
<dbReference type="EMBL" id="QRCT01000049">
    <property type="protein sequence ID" value="RDU22318.1"/>
    <property type="molecule type" value="Genomic_DNA"/>
</dbReference>
<proteinExistence type="predicted"/>
<accession>A0A371ARY6</accession>
<protein>
    <submittedName>
        <fullName evidence="2">Uncharacterized protein</fullName>
    </submittedName>
</protein>
<gene>
    <name evidence="2" type="ORF">DWV06_13550</name>
</gene>
<feature type="transmembrane region" description="Helical" evidence="1">
    <location>
        <begin position="16"/>
        <end position="35"/>
    </location>
</feature>
<evidence type="ECO:0000256" key="1">
    <source>
        <dbReference type="SAM" id="Phobius"/>
    </source>
</evidence>
<dbReference type="AlphaFoldDB" id="A0A371ARY6"/>
<organism evidence="2 3">
    <name type="scientific">Anaerosacchariphilus polymeriproducens</name>
    <dbReference type="NCBI Taxonomy" id="1812858"/>
    <lineage>
        <taxon>Bacteria</taxon>
        <taxon>Bacillati</taxon>
        <taxon>Bacillota</taxon>
        <taxon>Clostridia</taxon>
        <taxon>Lachnospirales</taxon>
        <taxon>Lachnospiraceae</taxon>
        <taxon>Anaerosacchariphilus</taxon>
    </lineage>
</organism>
<dbReference type="Proteomes" id="UP000255036">
    <property type="component" value="Unassembled WGS sequence"/>
</dbReference>
<feature type="transmembrane region" description="Helical" evidence="1">
    <location>
        <begin position="193"/>
        <end position="215"/>
    </location>
</feature>
<feature type="transmembrane region" description="Helical" evidence="1">
    <location>
        <begin position="55"/>
        <end position="76"/>
    </location>
</feature>
<reference evidence="2 3" key="1">
    <citation type="submission" date="2018-07" db="EMBL/GenBank/DDBJ databases">
        <title>Anaerosacharophilus polymeroproducens gen. nov. sp. nov., an anaerobic bacterium isolated from salt field.</title>
        <authorList>
            <person name="Kim W."/>
            <person name="Yang S.-H."/>
            <person name="Oh J."/>
            <person name="Lee J.-H."/>
            <person name="Kwon K.K."/>
        </authorList>
    </citation>
    <scope>NUCLEOTIDE SEQUENCE [LARGE SCALE GENOMIC DNA]</scope>
    <source>
        <strain evidence="2 3">MCWD5</strain>
    </source>
</reference>
<name>A0A371ARY6_9FIRM</name>
<feature type="transmembrane region" description="Helical" evidence="1">
    <location>
        <begin position="156"/>
        <end position="181"/>
    </location>
</feature>
<feature type="transmembrane region" description="Helical" evidence="1">
    <location>
        <begin position="97"/>
        <end position="125"/>
    </location>
</feature>
<evidence type="ECO:0000313" key="3">
    <source>
        <dbReference type="Proteomes" id="UP000255036"/>
    </source>
</evidence>
<sequence length="266" mass="29473">MLGKLFQAEWKATSRWLLPLHLILLVVTVMGKILLSTGLLENEAFVALAILSMTFYTILIIATSIITFVIIVVRFYKSLFSDEGYLTFTLPVTTNQLLISKIGVAFIWCLINTVSVILSVFILVFNEKTMDSIAELIPNLNNGLDKVLGFSGFGGVLFIIFYIFVCILSAILMFTVSICIGQLMSKHKVLGAILAYVGIYMIIQTISTVGMVAIGSITSNMSQISNAEVLKVYQITIPVSLVFSIILSGIYYFISKYIMKNKLNLD</sequence>
<comment type="caution">
    <text evidence="2">The sequence shown here is derived from an EMBL/GenBank/DDBJ whole genome shotgun (WGS) entry which is preliminary data.</text>
</comment>
<keyword evidence="1" id="KW-0472">Membrane</keyword>